<accession>A0A1Q9D543</accession>
<protein>
    <submittedName>
        <fullName evidence="6">DNA damage-binding protein 1b</fullName>
    </submittedName>
</protein>
<feature type="compositionally biased region" description="Basic and acidic residues" evidence="3">
    <location>
        <begin position="632"/>
        <end position="662"/>
    </location>
</feature>
<evidence type="ECO:0000259" key="4">
    <source>
        <dbReference type="Pfam" id="PF03178"/>
    </source>
</evidence>
<dbReference type="InterPro" id="IPR015943">
    <property type="entry name" value="WD40/YVTN_repeat-like_dom_sf"/>
</dbReference>
<dbReference type="InterPro" id="IPR018846">
    <property type="entry name" value="Beta-prop_RSE1/DDB1/CPSF1_1st"/>
</dbReference>
<dbReference type="InterPro" id="IPR004871">
    <property type="entry name" value="RSE1/DDB1/CPSF1_C"/>
</dbReference>
<dbReference type="OrthoDB" id="433457at2759"/>
<dbReference type="Gene3D" id="1.10.150.910">
    <property type="match status" value="1"/>
</dbReference>
<dbReference type="Pfam" id="PF10433">
    <property type="entry name" value="Beta-prop_RSE1_1st"/>
    <property type="match status" value="1"/>
</dbReference>
<dbReference type="Pfam" id="PF11958">
    <property type="entry name" value="DUF3472"/>
    <property type="match status" value="1"/>
</dbReference>
<dbReference type="Proteomes" id="UP000186817">
    <property type="component" value="Unassembled WGS sequence"/>
</dbReference>
<name>A0A1Q9D543_SYMMI</name>
<dbReference type="EMBL" id="LSRX01000722">
    <property type="protein sequence ID" value="OLP90226.1"/>
    <property type="molecule type" value="Genomic_DNA"/>
</dbReference>
<dbReference type="GO" id="GO:0003676">
    <property type="term" value="F:nucleic acid binding"/>
    <property type="evidence" value="ECO:0007669"/>
    <property type="project" value="InterPro"/>
</dbReference>
<feature type="domain" description="RSE1/DDB1/CPSF1 first beta-propeller" evidence="5">
    <location>
        <begin position="809"/>
        <end position="1174"/>
    </location>
</feature>
<dbReference type="InterPro" id="IPR021862">
    <property type="entry name" value="DUF3472"/>
</dbReference>
<evidence type="ECO:0000259" key="5">
    <source>
        <dbReference type="Pfam" id="PF10433"/>
    </source>
</evidence>
<evidence type="ECO:0000256" key="1">
    <source>
        <dbReference type="ARBA" id="ARBA00004123"/>
    </source>
</evidence>
<dbReference type="GO" id="GO:0005634">
    <property type="term" value="C:nucleus"/>
    <property type="evidence" value="ECO:0007669"/>
    <property type="project" value="UniProtKB-SubCell"/>
</dbReference>
<organism evidence="6 7">
    <name type="scientific">Symbiodinium microadriaticum</name>
    <name type="common">Dinoflagellate</name>
    <name type="synonym">Zooxanthella microadriatica</name>
    <dbReference type="NCBI Taxonomy" id="2951"/>
    <lineage>
        <taxon>Eukaryota</taxon>
        <taxon>Sar</taxon>
        <taxon>Alveolata</taxon>
        <taxon>Dinophyceae</taxon>
        <taxon>Suessiales</taxon>
        <taxon>Symbiodiniaceae</taxon>
        <taxon>Symbiodinium</taxon>
    </lineage>
</organism>
<gene>
    <name evidence="6" type="primary">DDB1B</name>
    <name evidence="6" type="ORF">AK812_SmicGene28222</name>
</gene>
<dbReference type="Pfam" id="PF03178">
    <property type="entry name" value="CPSF_A"/>
    <property type="match status" value="1"/>
</dbReference>
<comment type="subcellular location">
    <subcellularLocation>
        <location evidence="1">Nucleus</location>
    </subcellularLocation>
</comment>
<dbReference type="Gene3D" id="2.130.10.10">
    <property type="entry name" value="YVTN repeat-like/Quinoprotein amine dehydrogenase"/>
    <property type="match status" value="3"/>
</dbReference>
<evidence type="ECO:0000313" key="6">
    <source>
        <dbReference type="EMBL" id="OLP90226.1"/>
    </source>
</evidence>
<feature type="compositionally biased region" description="Basic and acidic residues" evidence="3">
    <location>
        <begin position="404"/>
        <end position="471"/>
    </location>
</feature>
<feature type="compositionally biased region" description="Basic and acidic residues" evidence="3">
    <location>
        <begin position="671"/>
        <end position="692"/>
    </location>
</feature>
<keyword evidence="2" id="KW-0539">Nucleus</keyword>
<keyword evidence="7" id="KW-1185">Reference proteome</keyword>
<dbReference type="PANTHER" id="PTHR10644">
    <property type="entry name" value="DNA REPAIR/RNA PROCESSING CPSF FAMILY"/>
    <property type="match status" value="1"/>
</dbReference>
<feature type="region of interest" description="Disordered" evidence="3">
    <location>
        <begin position="607"/>
        <end position="704"/>
    </location>
</feature>
<feature type="domain" description="RSE1/DDB1/CPSF1 C-terminal" evidence="4">
    <location>
        <begin position="2051"/>
        <end position="2340"/>
    </location>
</feature>
<evidence type="ECO:0000256" key="2">
    <source>
        <dbReference type="ARBA" id="ARBA00023242"/>
    </source>
</evidence>
<evidence type="ECO:0000313" key="7">
    <source>
        <dbReference type="Proteomes" id="UP000186817"/>
    </source>
</evidence>
<feature type="region of interest" description="Disordered" evidence="3">
    <location>
        <begin position="377"/>
        <end position="588"/>
    </location>
</feature>
<dbReference type="InterPro" id="IPR050358">
    <property type="entry name" value="RSE1/DDB1/CFT1"/>
</dbReference>
<evidence type="ECO:0000256" key="3">
    <source>
        <dbReference type="SAM" id="MobiDB-lite"/>
    </source>
</evidence>
<proteinExistence type="predicted"/>
<reference evidence="6 7" key="1">
    <citation type="submission" date="2016-02" db="EMBL/GenBank/DDBJ databases">
        <title>Genome analysis of coral dinoflagellate symbionts highlights evolutionary adaptations to a symbiotic lifestyle.</title>
        <authorList>
            <person name="Aranda M."/>
            <person name="Li Y."/>
            <person name="Liew Y.J."/>
            <person name="Baumgarten S."/>
            <person name="Simakov O."/>
            <person name="Wilson M."/>
            <person name="Piel J."/>
            <person name="Ashoor H."/>
            <person name="Bougouffa S."/>
            <person name="Bajic V.B."/>
            <person name="Ryu T."/>
            <person name="Ravasi T."/>
            <person name="Bayer T."/>
            <person name="Micklem G."/>
            <person name="Kim H."/>
            <person name="Bhak J."/>
            <person name="Lajeunesse T.C."/>
            <person name="Voolstra C.R."/>
        </authorList>
    </citation>
    <scope>NUCLEOTIDE SEQUENCE [LARGE SCALE GENOMIC DNA]</scope>
    <source>
        <strain evidence="6 7">CCMP2467</strain>
    </source>
</reference>
<comment type="caution">
    <text evidence="6">The sequence shown here is derived from an EMBL/GenBank/DDBJ whole genome shotgun (WGS) entry which is preliminary data.</text>
</comment>
<feature type="compositionally biased region" description="Pro residues" evidence="3">
    <location>
        <begin position="614"/>
        <end position="624"/>
    </location>
</feature>
<sequence>MLDHAPRPSPGLRFCRCAAYEGFLCSGTVRHLGRTCQAARKMFENGDFALHVRIETHQMSEILARGKPRAARNELLTELTTALRSCGRPPLLSLGIYEPNALRDLFPLILDVLRFSRHLQVLHLADIAISPIRAASAAGSFDMARALALMNVLNFVDPALPNAGKSLRELSLTAGTWSWDSLRILFEGLSKSCVQIVSLRGKLLEPAAARDLPALETVSSFHWKGSRLFVPDGLKIILIALPEAEIRFSREMCGFIGAPSKEMLQEFEVMASTLEPSKRVWVAWDDGWKKVEPGCGIVGGCTGADSLLRQLMVSSMYVASKPWHQPQLPRRGMTAIPVDGPRRRSLPAASARNALLRPLQSSNNSTYASCACMLQKRPSGPSGPAKRPLREGLREAAQGPTKTLRVDERRGGDRERERYGDPARRSAWGTRDERPPRERGDRERDRHSDRYPERDLYSTGERRHLQPDSRNHAAIGSRIPGSHSQHDRNYGADRVATRTLDTTQRGVTRPREPPPVSAYSRDRDRDAARSREAPRSSATSIPSASQGSGRDSRPIGAVGRDKRDAPTTPGKGAAGHGKGTSKVWRQERHLDPLDAFMAGMERHGEAFATGDVAPEPPKPPTPPPRPDRHHRGGDGYRDSRGYRPEAVRRDYGDYGDGYRTEPSRPTAYDRGITDSQRRHETADGRRPSEHWPHGIPAYGGSTEPVRSDSGYRHSYGGYGHGSHGGYDGYQTEDRGRGLRDRDAGVQSAHYDVYERRDGRGYGPGRVNPQNCWDAAKHEVSPCRIMAARSYFVTAQPATAVECVLGPVAITAPGEEELAVVRGTTLEIFRFQDAQFAPVCTEQIREQVCCMLSSWQAASCGELLILITVSLKLAIARYDVQTNELRWIATADMGSAAIAGTAQEPSCCYSSSGKRLVVYLYGNVVAVADLDDFMDPQQPVPVDLKAAGRMFFTQVDEQIIGMEFLERLAAADDSIETLAALHANGGKEEAGPKTLCLHSLDAQKKSLSVVQAGQPRPEGRGFAGGSWRLDASRTPADASARRVTEATLIATIPSAAGEWASPRGAILVVGPTFVALYDAELRPLGELRAAGPQVPTRLACANTARTRWLISGAYGDLYLLRLEASSEKDGISPLVVQYLGRSVPASGIAVFHAGKYVFVGSKATDSEVLRLGQPRKDAPASAVTAAGRVRKNLEDAFEVVDTWTNLGPITDFCTKDVEGLASSELMTCSGVGDVGSVRFVRLGIPVEELGRSAGFNAVLGLWPLGSHHLATSRPGRSDVLAAKGEQVEAISLEQESGFRHHEESLFCCGGLAVVDGKEFALQVTASGAWASSLTLERIRAVAQWSVEGFQVTVAAELRVCSAEAIAGVLVASAAGDVRAIELREAEGNYEMAVSASWQLPGEPSCLSSRHELLLAGLWTDELCIFKSSTEVQRLPLPTLPWSTTSAFIESELQLFAGLRDGRLLCATDDSGTWKVSVGIRPCKLLVLPSFSSRESSSFVGPQLQGQCGQAVAPTRQAKEMLLAVSGHGVILQARQPFRVVHSQICLPNISHAAFFERGFGGVSNAMAFISQEKLVFALLQSGQRMQVETLHLRGAPHRMAYHQSTGICAVGCYSVGWPMPALSLSAPANSRASIVFVNSETASVLDTMDLAQEEQVASMVSVFFQGDPTEYIASEPDQRLLASLRAWRYILPSLGPLDAWYNEVEVQESSTSSYFSVLGHAYGYAGIQQLTEDPFTGRVIFSIWDPPNCSYTDPSACPEEERAAFTTCGPDTVCTRFGGEGSGAKSYMEWNTWQTDMKYKFLIHASQRGKEHVEFSCRFYAAEFGWRMLSRIVVRHRSDERWASFGPSLVRESDGSQNEWMQVTKARWTHSQAAAEDTSHIDGGISSKGYRWELGLGGDINRGLDMYDNLTVAKIEACPVQLAEAVSLEAAGHLPTGQPPKTVVSCGNHVADTCQDCPQGNGPQWCNGDCSWNWSVSRCEPASCHEKRGKSCNGDCEWDPDSNSCKAKSRRLHGVLDCSRANDLLMPPSVVDVAVDVASQGTSAMLWIVLGAVGTAFVHEREPEPSRGQVRLLAPCEAASSSASNSQVLPPFREVACLEVAGAVYALLPLAGKLLGAVNNRLQLWKLSHETGEDRLHLAEVQRHHAGLIILDLQARGNDVLVGDIMRSVSLLRLNESQEPSFEVLAYDQLSAWSTAVDMLSETHFLCADDCGNLMSLVPGEVTNAQPDQATSEVKILERMGRLHTGEFVNRFRKGSLGLKVSTHQETTSTIWASVSGAFGLVIPLSCDKSFTRLLMLQDSMAKRLQSPFSHGDWRDVRLDLQGETAAHEGFVDGDLVERFLEIPQDEQEVG</sequence>
<feature type="compositionally biased region" description="Basic and acidic residues" evidence="3">
    <location>
        <begin position="520"/>
        <end position="534"/>
    </location>
</feature>